<reference evidence="13" key="1">
    <citation type="submission" date="2016-04" db="UniProtKB">
        <authorList>
            <consortium name="WormBaseParasite"/>
        </authorList>
    </citation>
    <scope>IDENTIFICATION</scope>
</reference>
<keyword evidence="7" id="KW-0496">Mitochondrion</keyword>
<keyword evidence="12" id="KW-1185">Reference proteome</keyword>
<dbReference type="PANTHER" id="PTHR12428">
    <property type="entry name" value="OXA1"/>
    <property type="match status" value="1"/>
</dbReference>
<dbReference type="GO" id="GO:0032977">
    <property type="term" value="F:membrane insertase activity"/>
    <property type="evidence" value="ECO:0007669"/>
    <property type="project" value="InterPro"/>
</dbReference>
<comment type="subcellular location">
    <subcellularLocation>
        <location evidence="9">Membrane</location>
        <topology evidence="9">Multi-pass membrane protein</topology>
    </subcellularLocation>
    <subcellularLocation>
        <location evidence="1">Mitochondrion inner membrane</location>
        <topology evidence="1">Multi-pass membrane protein</topology>
    </subcellularLocation>
</comment>
<evidence type="ECO:0000259" key="11">
    <source>
        <dbReference type="Pfam" id="PF02096"/>
    </source>
</evidence>
<evidence type="ECO:0000256" key="8">
    <source>
        <dbReference type="ARBA" id="ARBA00023136"/>
    </source>
</evidence>
<comment type="similarity">
    <text evidence="2 9">Belongs to the OXA1/ALB3/YidC family.</text>
</comment>
<keyword evidence="6 10" id="KW-1133">Transmembrane helix</keyword>
<evidence type="ECO:0000256" key="6">
    <source>
        <dbReference type="ARBA" id="ARBA00022989"/>
    </source>
</evidence>
<evidence type="ECO:0000256" key="2">
    <source>
        <dbReference type="ARBA" id="ARBA00009877"/>
    </source>
</evidence>
<keyword evidence="4" id="KW-0999">Mitochondrion inner membrane</keyword>
<accession>A0A158R5C4</accession>
<dbReference type="WBParaSite" id="SMUV_0000629501-mRNA-1">
    <property type="protein sequence ID" value="SMUV_0000629501-mRNA-1"/>
    <property type="gene ID" value="SMUV_0000629501"/>
</dbReference>
<dbReference type="Proteomes" id="UP000046393">
    <property type="component" value="Unplaced"/>
</dbReference>
<dbReference type="GO" id="GO:0005743">
    <property type="term" value="C:mitochondrial inner membrane"/>
    <property type="evidence" value="ECO:0007669"/>
    <property type="project" value="UniProtKB-SubCell"/>
</dbReference>
<keyword evidence="8 10" id="KW-0472">Membrane</keyword>
<feature type="transmembrane region" description="Helical" evidence="10">
    <location>
        <begin position="132"/>
        <end position="152"/>
    </location>
</feature>
<evidence type="ECO:0000256" key="5">
    <source>
        <dbReference type="ARBA" id="ARBA00022946"/>
    </source>
</evidence>
<dbReference type="STRING" id="451379.A0A158R5C4"/>
<evidence type="ECO:0000313" key="13">
    <source>
        <dbReference type="WBParaSite" id="SMUV_0000629501-mRNA-1"/>
    </source>
</evidence>
<sequence>NIDFVPPVPTPPAVQPSVEDLVSAGKSVLKELDLFSWWKPTSYLRWAIESIHLDFDLSYSSTILCLTAILRIALIYVPILTQRNLAKQSMYSKELKEFQQRSVEARKEGNALLVQQVLLEQFDFMKRKGIRYGQHTLVLFANGLVFSTWYFALRGMLRKNFPGFSTGGSLWFEDLTVPDPYYILPMLSAATLFTTMKLGIETGATPVQLPPAARLLMQVGVPVFAFFFAIGLYWCVSNFFSLFYYGLFRVPSVRKFLNIPPMAPNTSSVGAAVHDWRNRPKNTLTFADLRRSDARQFQKAGRGKPIIQ</sequence>
<dbReference type="AlphaFoldDB" id="A0A158R5C4"/>
<evidence type="ECO:0000256" key="9">
    <source>
        <dbReference type="RuleBase" id="RU003945"/>
    </source>
</evidence>
<dbReference type="GO" id="GO:0032979">
    <property type="term" value="P:protein insertion into mitochondrial inner membrane from matrix"/>
    <property type="evidence" value="ECO:0007669"/>
    <property type="project" value="TreeGrafter"/>
</dbReference>
<proteinExistence type="inferred from homology"/>
<name>A0A158R5C4_9BILA</name>
<feature type="transmembrane region" description="Helical" evidence="10">
    <location>
        <begin position="59"/>
        <end position="80"/>
    </location>
</feature>
<dbReference type="CDD" id="cd20069">
    <property type="entry name" value="5TM_Oxa1-like"/>
    <property type="match status" value="1"/>
</dbReference>
<evidence type="ECO:0000256" key="7">
    <source>
        <dbReference type="ARBA" id="ARBA00023128"/>
    </source>
</evidence>
<dbReference type="InterPro" id="IPR001708">
    <property type="entry name" value="YidC/ALB3/OXA1/COX18"/>
</dbReference>
<evidence type="ECO:0000256" key="10">
    <source>
        <dbReference type="SAM" id="Phobius"/>
    </source>
</evidence>
<organism evidence="12 13">
    <name type="scientific">Syphacia muris</name>
    <dbReference type="NCBI Taxonomy" id="451379"/>
    <lineage>
        <taxon>Eukaryota</taxon>
        <taxon>Metazoa</taxon>
        <taxon>Ecdysozoa</taxon>
        <taxon>Nematoda</taxon>
        <taxon>Chromadorea</taxon>
        <taxon>Rhabditida</taxon>
        <taxon>Spirurina</taxon>
        <taxon>Oxyuridomorpha</taxon>
        <taxon>Oxyuroidea</taxon>
        <taxon>Oxyuridae</taxon>
        <taxon>Syphacia</taxon>
    </lineage>
</organism>
<dbReference type="PANTHER" id="PTHR12428:SF66">
    <property type="entry name" value="MITOCHONDRIAL INNER MEMBRANE PROTEIN OXA1L"/>
    <property type="match status" value="1"/>
</dbReference>
<evidence type="ECO:0000256" key="1">
    <source>
        <dbReference type="ARBA" id="ARBA00004448"/>
    </source>
</evidence>
<feature type="transmembrane region" description="Helical" evidence="10">
    <location>
        <begin position="221"/>
        <end position="247"/>
    </location>
</feature>
<keyword evidence="5" id="KW-0809">Transit peptide</keyword>
<evidence type="ECO:0000313" key="12">
    <source>
        <dbReference type="Proteomes" id="UP000046393"/>
    </source>
</evidence>
<feature type="domain" description="Membrane insertase YidC/Oxa/ALB C-terminal" evidence="11">
    <location>
        <begin position="60"/>
        <end position="243"/>
    </location>
</feature>
<dbReference type="InterPro" id="IPR028055">
    <property type="entry name" value="YidC/Oxa/ALB_C"/>
</dbReference>
<protein>
    <submittedName>
        <fullName evidence="13">Mitochondrial inner membrane protein OXA1</fullName>
    </submittedName>
</protein>
<evidence type="ECO:0000256" key="4">
    <source>
        <dbReference type="ARBA" id="ARBA00022792"/>
    </source>
</evidence>
<dbReference type="Pfam" id="PF02096">
    <property type="entry name" value="60KD_IMP"/>
    <property type="match status" value="1"/>
</dbReference>
<evidence type="ECO:0000256" key="3">
    <source>
        <dbReference type="ARBA" id="ARBA00022692"/>
    </source>
</evidence>
<keyword evidence="3 9" id="KW-0812">Transmembrane</keyword>